<dbReference type="InterPro" id="IPR008811">
    <property type="entry name" value="Glycosyl_hydrolases_36"/>
</dbReference>
<dbReference type="GO" id="GO:0004557">
    <property type="term" value="F:alpha-galactosidase activity"/>
    <property type="evidence" value="ECO:0007669"/>
    <property type="project" value="UniProtKB-EC"/>
</dbReference>
<evidence type="ECO:0000313" key="5">
    <source>
        <dbReference type="EMBL" id="GAM35246.1"/>
    </source>
</evidence>
<dbReference type="PANTHER" id="PTHR31268:SF32">
    <property type="entry name" value="GALACTINOL--SUCROSE GALACTOSYLTRANSFERASE 2-RELATED"/>
    <property type="match status" value="1"/>
</dbReference>
<organism evidence="5 6">
    <name type="scientific">Talaromyces pinophilus</name>
    <name type="common">Penicillium pinophilum</name>
    <dbReference type="NCBI Taxonomy" id="128442"/>
    <lineage>
        <taxon>Eukaryota</taxon>
        <taxon>Fungi</taxon>
        <taxon>Dikarya</taxon>
        <taxon>Ascomycota</taxon>
        <taxon>Pezizomycotina</taxon>
        <taxon>Eurotiomycetes</taxon>
        <taxon>Eurotiomycetidae</taxon>
        <taxon>Eurotiales</taxon>
        <taxon>Trichocomaceae</taxon>
        <taxon>Talaromyces</taxon>
        <taxon>Talaromyces sect. Talaromyces</taxon>
    </lineage>
</organism>
<evidence type="ECO:0000256" key="2">
    <source>
        <dbReference type="ARBA" id="ARBA00007240"/>
    </source>
</evidence>
<dbReference type="EMBL" id="DF933813">
    <property type="protein sequence ID" value="GAM35246.1"/>
    <property type="molecule type" value="Genomic_DNA"/>
</dbReference>
<evidence type="ECO:0000256" key="3">
    <source>
        <dbReference type="ARBA" id="ARBA00023277"/>
    </source>
</evidence>
<comment type="similarity">
    <text evidence="2">Belongs to the glycosyl hydrolases 36 family.</text>
</comment>
<dbReference type="InterPro" id="IPR017853">
    <property type="entry name" value="GH"/>
</dbReference>
<proteinExistence type="inferred from homology"/>
<comment type="catalytic activity">
    <reaction evidence="4">
        <text>alpha-D-galactosyl-(1-&gt;3)-1D-myo-inositol + sucrose = raffinose + myo-inositol</text>
        <dbReference type="Rhea" id="RHEA:20161"/>
        <dbReference type="ChEBI" id="CHEBI:16634"/>
        <dbReference type="ChEBI" id="CHEBI:17268"/>
        <dbReference type="ChEBI" id="CHEBI:17505"/>
        <dbReference type="ChEBI" id="CHEBI:17992"/>
        <dbReference type="EC" id="2.4.1.82"/>
    </reaction>
</comment>
<evidence type="ECO:0000313" key="6">
    <source>
        <dbReference type="Proteomes" id="UP000053095"/>
    </source>
</evidence>
<accession>A0A6V8H3K9</accession>
<dbReference type="Pfam" id="PF05691">
    <property type="entry name" value="Raffinose_syn"/>
    <property type="match status" value="1"/>
</dbReference>
<keyword evidence="6" id="KW-1185">Reference proteome</keyword>
<comment type="catalytic activity">
    <reaction evidence="1">
        <text>Hydrolysis of terminal, non-reducing alpha-D-galactose residues in alpha-D-galactosides, including galactose oligosaccharides, galactomannans and galactolipids.</text>
        <dbReference type="EC" id="3.2.1.22"/>
    </reaction>
</comment>
<dbReference type="Proteomes" id="UP000053095">
    <property type="component" value="Unassembled WGS sequence"/>
</dbReference>
<dbReference type="InterPro" id="IPR013785">
    <property type="entry name" value="Aldolase_TIM"/>
</dbReference>
<dbReference type="PANTHER" id="PTHR31268">
    <property type="match status" value="1"/>
</dbReference>
<dbReference type="SUPFAM" id="SSF51445">
    <property type="entry name" value="(Trans)glycosidases"/>
    <property type="match status" value="1"/>
</dbReference>
<evidence type="ECO:0000256" key="4">
    <source>
        <dbReference type="ARBA" id="ARBA00049426"/>
    </source>
</evidence>
<name>A0A6V8H3K9_TALPI</name>
<dbReference type="Gene3D" id="3.20.20.70">
    <property type="entry name" value="Aldolase class I"/>
    <property type="match status" value="1"/>
</dbReference>
<gene>
    <name evidence="5" type="ORF">TCE0_017r03429</name>
</gene>
<evidence type="ECO:0000256" key="1">
    <source>
        <dbReference type="ARBA" id="ARBA00001255"/>
    </source>
</evidence>
<comment type="caution">
    <text evidence="5">The sequence shown here is derived from an EMBL/GenBank/DDBJ whole genome shotgun (WGS) entry which is preliminary data.</text>
</comment>
<dbReference type="AlphaFoldDB" id="A0A6V8H3K9"/>
<dbReference type="GO" id="GO:0047274">
    <property type="term" value="F:galactinol-sucrose galactosyltransferase activity"/>
    <property type="evidence" value="ECO:0007669"/>
    <property type="project" value="UniProtKB-EC"/>
</dbReference>
<sequence>MEVETSLAFTPALGQTVPMPTGESPIVIYASSLRPVNLLAKTVHGETFEFEQIYIDVVIGKLLTYKMLLPTSSLHNDNGSDLSIYSGQQCLGIISFVQKQAAEITEREFWTEVSLEEGEDSKSQIIEWLDPGNWEGWAWYRPRETWIEASFCHLRELSPQIPTHTLLVRPTTPTIHPDSALAVFPASSQNAFVYLTANRNGEPRGVYARVRRVKPGARVSVHVTAKLVHRSKTTTAINGAIDLARIKYGLSVAPFKHTGFDESPFERLGFCTWSSIGENVLLTRDLIEGLVKSLRANDVPIGSFIIDDGWQDIRYGRNGAERSRGLWNFGTWEGMSCDLRETVDLIKQTLPTVKDVGVWMTLAGYWNSIVPESPLAQEYEMRTFQLNRDNVPGIKWQHEGFDGQQSGTSTDPKDRVWCLPPKHLAYKFWKDYFSACATAGITFVKVDNQAYGSFLDGVDGGEAFVASWCGMTRAANETFGENRVIHCMAHYERTFNGDIGMGAATENKKIVIRNSDDFGLPRPNVHRDHVHYNIYNAMLISQLCFIPDADMFMTSAQWPEYHAVLRAFFDGPILLADKPGEFDRQILGKLIGRTPKTNEYGVIKAPRALRPLGRNVWDRFLDGGLGPSLQATSYFPEASAANIVLWNARNEARDPSVDILFESDLLDAIEEGLAEEELLPTSTEEIAIWVSNAGKGTSVTVRRYEEDTILSSTPLISAITAPQSVQILTVALYKTVSTVRIANLGLIDKYAGLSAIRRSEVKGNTLFTDIAFQGILGFLVAGSGPTPQVRVNDTLTQCTVRPVGDGHDLTEVDLTKMRTVDTDSYTVELRF</sequence>
<protein>
    <submittedName>
        <fullName evidence="5">Uncharacterized protein</fullName>
    </submittedName>
</protein>
<keyword evidence="3" id="KW-0119">Carbohydrate metabolism</keyword>
<reference evidence="6" key="1">
    <citation type="journal article" date="2015" name="Genome Announc.">
        <title>Draft genome sequence of Talaromyces cellulolyticus strain Y-94, a source of lignocellulosic biomass-degrading enzymes.</title>
        <authorList>
            <person name="Fujii T."/>
            <person name="Koike H."/>
            <person name="Sawayama S."/>
            <person name="Yano S."/>
            <person name="Inoue H."/>
        </authorList>
    </citation>
    <scope>NUCLEOTIDE SEQUENCE [LARGE SCALE GENOMIC DNA]</scope>
    <source>
        <strain evidence="6">Y-94</strain>
    </source>
</reference>